<evidence type="ECO:0000256" key="5">
    <source>
        <dbReference type="ARBA" id="ARBA00022490"/>
    </source>
</evidence>
<reference evidence="10" key="1">
    <citation type="submission" date="2021-03" db="EMBL/GenBank/DDBJ databases">
        <title>Revisited historic fungal species revealed as producer of novel bioactive compounds through whole genome sequencing and comparative genomics.</title>
        <authorList>
            <person name="Vignolle G.A."/>
            <person name="Hochenegger N."/>
            <person name="Mach R.L."/>
            <person name="Mach-Aigner A.R."/>
            <person name="Javad Rahimi M."/>
            <person name="Salim K.A."/>
            <person name="Chan C.M."/>
            <person name="Lim L.B.L."/>
            <person name="Cai F."/>
            <person name="Druzhinina I.S."/>
            <person name="U'Ren J.M."/>
            <person name="Derntl C."/>
        </authorList>
    </citation>
    <scope>NUCLEOTIDE SEQUENCE</scope>
    <source>
        <strain evidence="10">TUCIM 5799</strain>
    </source>
</reference>
<evidence type="ECO:0000256" key="7">
    <source>
        <dbReference type="ARBA" id="ARBA00023242"/>
    </source>
</evidence>
<keyword evidence="7" id="KW-0539">Nucleus</keyword>
<comment type="caution">
    <text evidence="10">The sequence shown here is derived from an EMBL/GenBank/DDBJ whole genome shotgun (WGS) entry which is preliminary data.</text>
</comment>
<keyword evidence="5" id="KW-0963">Cytoplasm</keyword>
<dbReference type="Pfam" id="PF01399">
    <property type="entry name" value="PCI"/>
    <property type="match status" value="1"/>
</dbReference>
<dbReference type="OrthoDB" id="422427at2759"/>
<dbReference type="GO" id="GO:0005737">
    <property type="term" value="C:cytoplasm"/>
    <property type="evidence" value="ECO:0007669"/>
    <property type="project" value="UniProtKB-SubCell"/>
</dbReference>
<proteinExistence type="inferred from homology"/>
<evidence type="ECO:0000259" key="9">
    <source>
        <dbReference type="PROSITE" id="PS50250"/>
    </source>
</evidence>
<evidence type="ECO:0000256" key="4">
    <source>
        <dbReference type="ARBA" id="ARBA00011098"/>
    </source>
</evidence>
<dbReference type="InterPro" id="IPR036390">
    <property type="entry name" value="WH_DNA-bd_sf"/>
</dbReference>
<evidence type="ECO:0000313" key="11">
    <source>
        <dbReference type="Proteomes" id="UP000829685"/>
    </source>
</evidence>
<comment type="subunit">
    <text evidence="4">Component of the COP9 signalosome (CSN) complex.</text>
</comment>
<dbReference type="EMBL" id="JAFIMR010000030">
    <property type="protein sequence ID" value="KAI1861021.1"/>
    <property type="molecule type" value="Genomic_DNA"/>
</dbReference>
<dbReference type="Pfam" id="PF10602">
    <property type="entry name" value="RPN7"/>
    <property type="match status" value="1"/>
</dbReference>
<dbReference type="PROSITE" id="PS50250">
    <property type="entry name" value="PCI"/>
    <property type="match status" value="1"/>
</dbReference>
<dbReference type="SMART" id="SM00088">
    <property type="entry name" value="PINT"/>
    <property type="match status" value="1"/>
</dbReference>
<sequence length="533" mass="59013">MAGKSQAGQAPIAQLCQAADPSGGLQGCQTFAPELSPSTLDEAADTNTPFATLVPSTTAAARATPINMAGQSGQSGQLLTFFTAMDNQGNVIVREAPKLDLDLYISNYRGRTRFERLLLIGQSSVPLCVDALKAAVAEAKRGKDVQRYRDAWECIRIAAPNEQEAQWDQAWADKTDKANKVETHRLELELKGYKNNLVKESIRIGHRDLGQHLESIGELVAASDAYVRMRGDASTQSHILDVSKHLIGVMIQRRDWPSVLANVNKILAGSLSEDDIKVQQPYQKMVSGIAHLHSEKYYDAAKSFLETGDLAICQTYNEIASPNDVATYGGLLALASMDRSELQARVLDNANFRNYLELEPHIRKAVSMFVNGRYAACLAMLESYRPDYLLDVHLQKHIPAIYAQIRSKCIVQYFIPFSCVTLDSMNEAFAKPGESLEAELITMIRSGRLQARINTIDRLLVAVSLDRRAEMQTKGLETARGYEKEALERIRRMSLIAANLEVKGNPRERAGGPVTDQWYEDTRRQLNAGEAPA</sequence>
<dbReference type="PANTHER" id="PTHR14145">
    <property type="entry name" value="26S PROTESOME SUBUNIT 6"/>
    <property type="match status" value="1"/>
</dbReference>
<dbReference type="SUPFAM" id="SSF46785">
    <property type="entry name" value="Winged helix' DNA-binding domain"/>
    <property type="match status" value="1"/>
</dbReference>
<keyword evidence="6" id="KW-0736">Signalosome</keyword>
<keyword evidence="11" id="KW-1185">Reference proteome</keyword>
<dbReference type="InterPro" id="IPR000717">
    <property type="entry name" value="PCI_dom"/>
</dbReference>
<dbReference type="Gene3D" id="1.25.40.570">
    <property type="match status" value="1"/>
</dbReference>
<protein>
    <recommendedName>
        <fullName evidence="8">COP9 signalosome complex subunit 1</fullName>
    </recommendedName>
</protein>
<dbReference type="FunFam" id="1.25.40.570:FF:000022">
    <property type="entry name" value="COP9 signalosome complex subunit 1"/>
    <property type="match status" value="1"/>
</dbReference>
<dbReference type="InterPro" id="IPR045135">
    <property type="entry name" value="Rpn7_N"/>
</dbReference>
<comment type="subcellular location">
    <subcellularLocation>
        <location evidence="2">Cytoplasm</location>
    </subcellularLocation>
    <subcellularLocation>
        <location evidence="1">Nucleus</location>
    </subcellularLocation>
</comment>
<gene>
    <name evidence="10" type="ORF">JX265_009640</name>
</gene>
<organism evidence="10 11">
    <name type="scientific">Neoarthrinium moseri</name>
    <dbReference type="NCBI Taxonomy" id="1658444"/>
    <lineage>
        <taxon>Eukaryota</taxon>
        <taxon>Fungi</taxon>
        <taxon>Dikarya</taxon>
        <taxon>Ascomycota</taxon>
        <taxon>Pezizomycotina</taxon>
        <taxon>Sordariomycetes</taxon>
        <taxon>Xylariomycetidae</taxon>
        <taxon>Amphisphaeriales</taxon>
        <taxon>Apiosporaceae</taxon>
        <taxon>Neoarthrinium</taxon>
    </lineage>
</organism>
<name>A0A9Q0AMC5_9PEZI</name>
<feature type="domain" description="PCI" evidence="9">
    <location>
        <begin position="290"/>
        <end position="467"/>
    </location>
</feature>
<evidence type="ECO:0000256" key="1">
    <source>
        <dbReference type="ARBA" id="ARBA00004123"/>
    </source>
</evidence>
<evidence type="ECO:0000256" key="6">
    <source>
        <dbReference type="ARBA" id="ARBA00022790"/>
    </source>
</evidence>
<dbReference type="InterPro" id="IPR019585">
    <property type="entry name" value="Rpn7/CSN1"/>
</dbReference>
<evidence type="ECO:0000313" key="10">
    <source>
        <dbReference type="EMBL" id="KAI1861021.1"/>
    </source>
</evidence>
<dbReference type="AlphaFoldDB" id="A0A9Q0AMC5"/>
<dbReference type="GO" id="GO:0008180">
    <property type="term" value="C:COP9 signalosome"/>
    <property type="evidence" value="ECO:0007669"/>
    <property type="project" value="UniProtKB-KW"/>
</dbReference>
<accession>A0A9Q0AMC5</accession>
<evidence type="ECO:0000256" key="3">
    <source>
        <dbReference type="ARBA" id="ARBA00008793"/>
    </source>
</evidence>
<dbReference type="PANTHER" id="PTHR14145:SF2">
    <property type="entry name" value="COP9 SIGNALOSOME COMPLEX SUBUNIT 1"/>
    <property type="match status" value="1"/>
</dbReference>
<evidence type="ECO:0000256" key="2">
    <source>
        <dbReference type="ARBA" id="ARBA00004496"/>
    </source>
</evidence>
<comment type="similarity">
    <text evidence="3">Belongs to the CSN1 family.</text>
</comment>
<dbReference type="Proteomes" id="UP000829685">
    <property type="component" value="Unassembled WGS sequence"/>
</dbReference>
<evidence type="ECO:0000256" key="8">
    <source>
        <dbReference type="ARBA" id="ARBA00067814"/>
    </source>
</evidence>